<dbReference type="GO" id="GO:0009116">
    <property type="term" value="P:nucleoside metabolic process"/>
    <property type="evidence" value="ECO:0007669"/>
    <property type="project" value="InterPro"/>
</dbReference>
<dbReference type="InterPro" id="IPR056884">
    <property type="entry name" value="NPHP3-like_N"/>
</dbReference>
<dbReference type="GO" id="GO:0003824">
    <property type="term" value="F:catalytic activity"/>
    <property type="evidence" value="ECO:0007669"/>
    <property type="project" value="InterPro"/>
</dbReference>
<dbReference type="SUPFAM" id="SSF53167">
    <property type="entry name" value="Purine and uridine phosphorylases"/>
    <property type="match status" value="1"/>
</dbReference>
<dbReference type="InterPro" id="IPR035994">
    <property type="entry name" value="Nucleoside_phosphorylase_sf"/>
</dbReference>
<dbReference type="Gene3D" id="3.40.50.300">
    <property type="entry name" value="P-loop containing nucleotide triphosphate hydrolases"/>
    <property type="match status" value="1"/>
</dbReference>
<dbReference type="SUPFAM" id="SSF52540">
    <property type="entry name" value="P-loop containing nucleoside triphosphate hydrolases"/>
    <property type="match status" value="1"/>
</dbReference>
<keyword evidence="2" id="KW-0040">ANK repeat</keyword>
<dbReference type="Pfam" id="PF12796">
    <property type="entry name" value="Ank_2"/>
    <property type="match status" value="1"/>
</dbReference>
<dbReference type="Gene3D" id="1.25.40.20">
    <property type="entry name" value="Ankyrin repeat-containing domain"/>
    <property type="match status" value="1"/>
</dbReference>
<dbReference type="EMBL" id="WIWT01000014">
    <property type="protein sequence ID" value="KAF3217266.1"/>
    <property type="molecule type" value="Genomic_DNA"/>
</dbReference>
<organism evidence="5 6">
    <name type="scientific">Orbilia oligospora</name>
    <name type="common">Nematode-trapping fungus</name>
    <name type="synonym">Arthrobotrys oligospora</name>
    <dbReference type="NCBI Taxonomy" id="2813651"/>
    <lineage>
        <taxon>Eukaryota</taxon>
        <taxon>Fungi</taxon>
        <taxon>Dikarya</taxon>
        <taxon>Ascomycota</taxon>
        <taxon>Pezizomycotina</taxon>
        <taxon>Orbiliomycetes</taxon>
        <taxon>Orbiliales</taxon>
        <taxon>Orbiliaceae</taxon>
        <taxon>Orbilia</taxon>
    </lineage>
</organism>
<gene>
    <name evidence="5" type="ORF">TWF679_002282</name>
</gene>
<dbReference type="SMART" id="SM00248">
    <property type="entry name" value="ANK"/>
    <property type="match status" value="5"/>
</dbReference>
<dbReference type="OrthoDB" id="7464126at2759"/>
<proteinExistence type="predicted"/>
<dbReference type="SUPFAM" id="SSF48403">
    <property type="entry name" value="Ankyrin repeat"/>
    <property type="match status" value="1"/>
</dbReference>
<evidence type="ECO:0000313" key="6">
    <source>
        <dbReference type="Proteomes" id="UP000614610"/>
    </source>
</evidence>
<name>A0A8H8VGD9_ORBOL</name>
<keyword evidence="1" id="KW-0677">Repeat</keyword>
<dbReference type="InterPro" id="IPR036770">
    <property type="entry name" value="Ankyrin_rpt-contain_sf"/>
</dbReference>
<evidence type="ECO:0000256" key="2">
    <source>
        <dbReference type="PROSITE-ProRule" id="PRU00023"/>
    </source>
</evidence>
<feature type="domain" description="Nephrocystin 3-like N-terminal" evidence="4">
    <location>
        <begin position="926"/>
        <end position="1071"/>
    </location>
</feature>
<dbReference type="InterPro" id="IPR027417">
    <property type="entry name" value="P-loop_NTPase"/>
</dbReference>
<evidence type="ECO:0000259" key="4">
    <source>
        <dbReference type="Pfam" id="PF24883"/>
    </source>
</evidence>
<dbReference type="PANTHER" id="PTHR10039">
    <property type="entry name" value="AMELOGENIN"/>
    <property type="match status" value="1"/>
</dbReference>
<dbReference type="Proteomes" id="UP000614610">
    <property type="component" value="Unassembled WGS sequence"/>
</dbReference>
<dbReference type="Pfam" id="PF00023">
    <property type="entry name" value="Ank"/>
    <property type="match status" value="1"/>
</dbReference>
<dbReference type="PROSITE" id="PS50088">
    <property type="entry name" value="ANK_REPEAT"/>
    <property type="match status" value="2"/>
</dbReference>
<evidence type="ECO:0000256" key="1">
    <source>
        <dbReference type="ARBA" id="ARBA00022737"/>
    </source>
</evidence>
<evidence type="ECO:0000313" key="5">
    <source>
        <dbReference type="EMBL" id="KAF3217266.1"/>
    </source>
</evidence>
<dbReference type="PANTHER" id="PTHR10039:SF16">
    <property type="entry name" value="GPI INOSITOL-DEACYLASE"/>
    <property type="match status" value="1"/>
</dbReference>
<accession>A0A8H8VGD9</accession>
<dbReference type="Pfam" id="PF24883">
    <property type="entry name" value="NPHP3_N"/>
    <property type="match status" value="1"/>
</dbReference>
<comment type="caution">
    <text evidence="5">The sequence shown here is derived from an EMBL/GenBank/DDBJ whole genome shotgun (WGS) entry which is preliminary data.</text>
</comment>
<reference evidence="5" key="1">
    <citation type="submission" date="2019-06" db="EMBL/GenBank/DDBJ databases">
        <authorList>
            <person name="Palmer J.M."/>
        </authorList>
    </citation>
    <scope>NUCLEOTIDE SEQUENCE</scope>
    <source>
        <strain evidence="5">TWF679</strain>
    </source>
</reference>
<dbReference type="Gene3D" id="3.40.50.1580">
    <property type="entry name" value="Nucleoside phosphorylase domain"/>
    <property type="match status" value="1"/>
</dbReference>
<dbReference type="PROSITE" id="PS50297">
    <property type="entry name" value="ANK_REP_REGION"/>
    <property type="match status" value="2"/>
</dbReference>
<feature type="region of interest" description="Disordered" evidence="3">
    <location>
        <begin position="449"/>
        <end position="490"/>
    </location>
</feature>
<evidence type="ECO:0000256" key="3">
    <source>
        <dbReference type="SAM" id="MobiDB-lite"/>
    </source>
</evidence>
<feature type="repeat" description="ANK" evidence="2">
    <location>
        <begin position="1505"/>
        <end position="1537"/>
    </location>
</feature>
<feature type="repeat" description="ANK" evidence="2">
    <location>
        <begin position="1391"/>
        <end position="1423"/>
    </location>
</feature>
<sequence>MEKDDESIYETASVCKTLFRTHRRKEPPSVIDILLEDYEQRFLAWSAYMGVFASKSLCLDRRLQDRPGIRDLVIRLLDILVEALEEVTSNNEPHQNQPLSEPELPLENKSEINDLTEDIETSLVSLSRLGTTIRKYSTTGRTAKVRKFAEQSASLKAFEKLARVAVDIIYMEAKDTLRAQLTRSMVETCASILYKKSHQNKMNTNRPTRDIPMPTIREERDDNLANSAENFNIDDPIVQILPDSAPKPNQLRPYVPLESTPSILDSLRTTVLKDLGRSSKVKSNCSASSIQLGKVSYPRASGGKDASSYRTCEWCLERHPPALFDNKKQWSAHLDKDFEPYVCLSESCMAEIQLPSFATFKEWFNHMNALHTVRWQQEIHRPIFWVCNFNHKNEYFSNQEELHEHMKQCYPNTLTAGLPAIVKNSHMKRSRSHNVCPLCCRDLVRDKRRKRRGRNSDRKRRKLEGNQDNVQTTDAAAEYDSSSSDGGEESKGVIMARHIAEHLQISMFLTMRLINCQQMQQDGLLESEEITAVNTSDRSTLTSELPWPSQASEVVQPDRATDEIADPQRLDEREQAHLPDLRIIAAGGNNAFETTSTLEFSDLKKYTIGWICDSSVGLNVARHILDESDDNKILSGTTLASSYFLGRIGAHHIAVSDGASENSPGLIPIMERVTTLLSNFPRIKVLLLVGVGHRMRNSENDIRFGDIVVGVSDHTGSGLVQYDLEESIKGQFFPLEKASSNHPASLNRALKLIMHQRDRFPYNVKNEINEASLKQQELDIVLDKSIDDLSIHYGRIASGTFDISEIPTLDILAAENRILCFENDAAGLMNGLPCLAIRSIYDHSDIYTDREFAAVVAAIFAKVLLLEVSLADIEAETEIAGTAKFGISQTQINPGGATDRPAGSLSYRGPSARYLKTSMERQKDGCSWFLNSTKFAEWQTTKNSFIWLLGDSGCGKTVLSSAIIQKLQEDLGCQPIYFFFESPRSTLANALHSLCSQIRNINTEGSAATSRAGTLRELTEKFLLMMQSTGETWLVLDALEKCHRYEWEALLTWIKEVRRQKENNIHIIVTSSPWFDETMAPINFLEKGDKMISIEDQPVNDITEYIYKWVKERASASQWVCARSDLTEVSNVLRERTVGRFTWAKIACQLGALALGIFPNLNEILRQLKSLPPDQHRIYGRILKNIPGGFRPQVTALLHLLTYSERTLGIEEAIEFIKVTTSPPYFSLDSGNSFNSDILRYCPSLVIAVPLARSSGHQSIEIRLAHSSVKEYLGPRNSGPFAVICGTEETMAMAKNCLSYILCMDTDLSAPELLERFPFAKYCAKYWMKFASGIEFPDEMLRGMIRDFFRSEGCYNSCYSLYRPDEDASLEPASLLYYTSPRELFEDTSPEPASPLYYASFGGLLEAAEYLLTNGADPNAKGGKYGTILQAASAQGHGHIVQLLLSSRGNMGRTSTIIRTPTFADPNSEGGIYGSALQAASSKGFERIVSTLLHHGADPNIAGGGHATALCRASAEGHAKIVRILLDYGADVEADNNAALKIARANNQIEVVEILKLYGAKDSDKSRRRTLEMGTAPVWL</sequence>
<feature type="compositionally biased region" description="Low complexity" evidence="3">
    <location>
        <begin position="474"/>
        <end position="485"/>
    </location>
</feature>
<feature type="compositionally biased region" description="Basic residues" evidence="3">
    <location>
        <begin position="449"/>
        <end position="462"/>
    </location>
</feature>
<dbReference type="InterPro" id="IPR002110">
    <property type="entry name" value="Ankyrin_rpt"/>
</dbReference>
<protein>
    <recommendedName>
        <fullName evidence="4">Nephrocystin 3-like N-terminal domain-containing protein</fullName>
    </recommendedName>
</protein>